<feature type="region of interest" description="Disordered" evidence="1">
    <location>
        <begin position="768"/>
        <end position="847"/>
    </location>
</feature>
<feature type="compositionally biased region" description="Polar residues" evidence="1">
    <location>
        <begin position="906"/>
        <end position="915"/>
    </location>
</feature>
<dbReference type="GO" id="GO:0034450">
    <property type="term" value="F:ubiquitin-ubiquitin ligase activity"/>
    <property type="evidence" value="ECO:0007669"/>
    <property type="project" value="TreeGrafter"/>
</dbReference>
<reference evidence="2" key="1">
    <citation type="submission" date="2020-11" db="EMBL/GenBank/DDBJ databases">
        <authorList>
            <person name="Tran Van P."/>
        </authorList>
    </citation>
    <scope>NUCLEOTIDE SEQUENCE</scope>
</reference>
<dbReference type="GO" id="GO:0005634">
    <property type="term" value="C:nucleus"/>
    <property type="evidence" value="ECO:0007669"/>
    <property type="project" value="TreeGrafter"/>
</dbReference>
<protein>
    <submittedName>
        <fullName evidence="2">Uncharacterized protein</fullName>
    </submittedName>
</protein>
<sequence length="1070" mass="117245">MKARRHPPPSLGLHNQITPTLPPDSFPRLFATPHSIRSPFSWFGCCLPILNISAKKRSRLWLHQNHGQTSREAVCSKVLSNESMKPSKLRVYLNSCHGELVGKSLDYFKRREAVLSSRNAIRDDDVNAKVEFLALREDAGLKAAFADNHIATFWLNITGEFSILSERALVQLVQAPSTYRCEAGFSAMLMNFLDLKSSFNVLSLHLLLYMEGRPHSLDPWPHSSTSPLTQWPLGWRKRPRVSRTDGRTELKISPLFTSATLASGELFLVGRAAVHPETPPDRPLLIEAKRHHFSSVNEVVIGASVCLKISPIYHAGAVECGFRGASNFYCSTETNASAPFIDCPHHRPQAEEKAVEDSFEDCRFLRKDELQNMLIALFQTLIREIQDTDHSGRSEEAVKAARRFIRSVARVYVTLLGELSPQAARKKGWSSTGSCVLRSSPVRHRGTDQDSRGVDQPWGRRDVLRRARRVVCCDLFLCWRRRSTTHRLPIGGDGGQQAQKTEGVLDAAAAGMETPQKSVPMHMLHTCLYNPWGPMGHGRSQRGSVLDLPRSSPLADTDLHRVRAREGLIGRRTGRPIIPPVPSLHGVPVPPLPLPRPPRPPLPRSPPEPRCSGSSPYKGTSGGEGVTSFLGLATPPAQPGLEAFPGADRVSVREIKWGFSPQGQLYVYPAFPLSTGTGPERTHGPPPIRLRSRAGRRRERQPGSALARSPIIHGLGFLHDGGGSGYGSSPYKGTSGGEGVTSFLGLATPPAQPGLEAFPGADRVSVRESSGATHHRGSCTSPLRSLFPPGQGLRGSGRMDREPPEHPPIPSLCEPRLIDRRPSAFTPGPEDDESGNQGQPWRRGACSARGSEASIGFVECPGHSVKGLPGKRSSNWRGFNALLWRFSFHSISKHQNIPSAGRSHFRSSQGTTAQGKRTDAMVVGRAGSGRHHVSSYKRWTSFTSSPLGPGVTEKRPTGVNVAFVWSFRGTEDFRKGYEFRVCIQLYHQPISAFGREDLVTRHCGLLVLSVLQSDGSPLDKLALSAALMCVPSTGSIPPSPGVQEGRDEKEQKELTHVELPMIPSADVVMF</sequence>
<feature type="compositionally biased region" description="Polar residues" evidence="1">
    <location>
        <begin position="768"/>
        <end position="783"/>
    </location>
</feature>
<gene>
    <name evidence="2" type="ORF">CTOB1V02_LOCUS5085</name>
</gene>
<dbReference type="AlphaFoldDB" id="A0A7R8WE96"/>
<feature type="region of interest" description="Disordered" evidence="1">
    <location>
        <begin position="571"/>
        <end position="626"/>
    </location>
</feature>
<feature type="compositionally biased region" description="Pro residues" evidence="1">
    <location>
        <begin position="577"/>
        <end position="609"/>
    </location>
</feature>
<dbReference type="PANTHER" id="PTHR46276:SF1">
    <property type="entry name" value="E3 UBIQUITIN-PROTEIN LIGASE UBR5"/>
    <property type="match status" value="1"/>
</dbReference>
<feature type="region of interest" description="Disordered" evidence="1">
    <location>
        <begin position="676"/>
        <end position="705"/>
    </location>
</feature>
<feature type="compositionally biased region" description="Basic residues" evidence="1">
    <location>
        <begin position="690"/>
        <end position="699"/>
    </location>
</feature>
<feature type="region of interest" description="Disordered" evidence="1">
    <location>
        <begin position="897"/>
        <end position="918"/>
    </location>
</feature>
<evidence type="ECO:0000256" key="1">
    <source>
        <dbReference type="SAM" id="MobiDB-lite"/>
    </source>
</evidence>
<dbReference type="PANTHER" id="PTHR46276">
    <property type="entry name" value="E3 UBIQUITIN-PROTEIN LIGASE UBR5"/>
    <property type="match status" value="1"/>
</dbReference>
<proteinExistence type="predicted"/>
<evidence type="ECO:0000313" key="2">
    <source>
        <dbReference type="EMBL" id="CAD7227176.1"/>
    </source>
</evidence>
<name>A0A7R8WE96_9CRUS</name>
<dbReference type="EMBL" id="OB661058">
    <property type="protein sequence ID" value="CAD7227176.1"/>
    <property type="molecule type" value="Genomic_DNA"/>
</dbReference>
<dbReference type="GO" id="GO:0090263">
    <property type="term" value="P:positive regulation of canonical Wnt signaling pathway"/>
    <property type="evidence" value="ECO:0007669"/>
    <property type="project" value="TreeGrafter"/>
</dbReference>
<organism evidence="2">
    <name type="scientific">Cyprideis torosa</name>
    <dbReference type="NCBI Taxonomy" id="163714"/>
    <lineage>
        <taxon>Eukaryota</taxon>
        <taxon>Metazoa</taxon>
        <taxon>Ecdysozoa</taxon>
        <taxon>Arthropoda</taxon>
        <taxon>Crustacea</taxon>
        <taxon>Oligostraca</taxon>
        <taxon>Ostracoda</taxon>
        <taxon>Podocopa</taxon>
        <taxon>Podocopida</taxon>
        <taxon>Cytherocopina</taxon>
        <taxon>Cytheroidea</taxon>
        <taxon>Cytherideidae</taxon>
        <taxon>Cyprideis</taxon>
    </lineage>
</organism>
<dbReference type="OrthoDB" id="6341436at2759"/>
<accession>A0A7R8WE96</accession>
<dbReference type="GO" id="GO:0000209">
    <property type="term" value="P:protein polyubiquitination"/>
    <property type="evidence" value="ECO:0007669"/>
    <property type="project" value="TreeGrafter"/>
</dbReference>
<dbReference type="GO" id="GO:0005737">
    <property type="term" value="C:cytoplasm"/>
    <property type="evidence" value="ECO:0007669"/>
    <property type="project" value="TreeGrafter"/>
</dbReference>